<dbReference type="GO" id="GO:0005737">
    <property type="term" value="C:cytoplasm"/>
    <property type="evidence" value="ECO:0007669"/>
    <property type="project" value="TreeGrafter"/>
</dbReference>
<dbReference type="GO" id="GO:0003729">
    <property type="term" value="F:mRNA binding"/>
    <property type="evidence" value="ECO:0007669"/>
    <property type="project" value="InterPro"/>
</dbReference>
<dbReference type="RefSeq" id="XP_764026.1">
    <property type="nucleotide sequence ID" value="XM_758933.1"/>
</dbReference>
<dbReference type="FunCoup" id="Q4N2F8">
    <property type="interactions" value="8"/>
</dbReference>
<dbReference type="GO" id="GO:0006398">
    <property type="term" value="P:mRNA 3'-end processing by stem-loop binding and cleavage"/>
    <property type="evidence" value="ECO:0007669"/>
    <property type="project" value="TreeGrafter"/>
</dbReference>
<comment type="similarity">
    <text evidence="1">Belongs to the SLBP family.</text>
</comment>
<dbReference type="AlphaFoldDB" id="Q4N2F8"/>
<keyword evidence="5" id="KW-1185">Reference proteome</keyword>
<comment type="caution">
    <text evidence="4">The sequence shown here is derived from an EMBL/GenBank/DDBJ whole genome shotgun (WGS) entry which is preliminary data.</text>
</comment>
<name>Q4N2F8_THEPA</name>
<dbReference type="VEuPathDB" id="PiroplasmaDB:TpMuguga_04g00391"/>
<gene>
    <name evidence="4" type="ordered locus">TP04_0391</name>
</gene>
<dbReference type="GeneID" id="3501132"/>
<dbReference type="OMA" id="ELSDSWH"/>
<dbReference type="eggNOG" id="ENOG502SCVN">
    <property type="taxonomic scope" value="Eukaryota"/>
</dbReference>
<accession>Q4N2F8</accession>
<sequence length="178" mass="21301">MDKNSSRLRAINLTKLQDSYRRYVRVVPRHLRVKELSDSWHSRTPDYRLNLTHSKWNKRLSNWRRLVHRWDRISDSQCDLLSDCLNRGDLEEFVSICEGSNKEKVDFDVCDHLLNQHTADLYYPIIYKPFWFKGDINSNGFQTVDETTFLTKSKQLLNTLDKPFYDNFISTYTNTRLS</sequence>
<dbReference type="GO" id="GO:0071204">
    <property type="term" value="C:histone pre-mRNA 3'end processing complex"/>
    <property type="evidence" value="ECO:0007669"/>
    <property type="project" value="TreeGrafter"/>
</dbReference>
<dbReference type="STRING" id="5875.Q4N2F8"/>
<dbReference type="Proteomes" id="UP000001949">
    <property type="component" value="Unassembled WGS sequence"/>
</dbReference>
<dbReference type="EMBL" id="AAGK01000004">
    <property type="protein sequence ID" value="EAN31743.1"/>
    <property type="molecule type" value="Genomic_DNA"/>
</dbReference>
<evidence type="ECO:0000256" key="1">
    <source>
        <dbReference type="ARBA" id="ARBA00006151"/>
    </source>
</evidence>
<feature type="domain" description="Histone RNA hairpin-binding protein RNA-binding" evidence="3">
    <location>
        <begin position="3"/>
        <end position="71"/>
    </location>
</feature>
<keyword evidence="2" id="KW-0694">RNA-binding</keyword>
<dbReference type="InterPro" id="IPR038294">
    <property type="entry name" value="SLBP_RNA_bind_sf"/>
</dbReference>
<dbReference type="Gene3D" id="1.10.8.1120">
    <property type="entry name" value="Histone RNA hairpin-binding protein RNA-binding domain"/>
    <property type="match status" value="1"/>
</dbReference>
<protein>
    <recommendedName>
        <fullName evidence="3">Histone RNA hairpin-binding protein RNA-binding domain-containing protein</fullName>
    </recommendedName>
</protein>
<evidence type="ECO:0000313" key="5">
    <source>
        <dbReference type="Proteomes" id="UP000001949"/>
    </source>
</evidence>
<organism evidence="4 5">
    <name type="scientific">Theileria parva</name>
    <name type="common">East coast fever infection agent</name>
    <dbReference type="NCBI Taxonomy" id="5875"/>
    <lineage>
        <taxon>Eukaryota</taxon>
        <taxon>Sar</taxon>
        <taxon>Alveolata</taxon>
        <taxon>Apicomplexa</taxon>
        <taxon>Aconoidasida</taxon>
        <taxon>Piroplasmida</taxon>
        <taxon>Theileriidae</taxon>
        <taxon>Theileria</taxon>
    </lineage>
</organism>
<dbReference type="InterPro" id="IPR026502">
    <property type="entry name" value="SLBP1/SLBP2"/>
</dbReference>
<dbReference type="GO" id="GO:0051028">
    <property type="term" value="P:mRNA transport"/>
    <property type="evidence" value="ECO:0007669"/>
    <property type="project" value="TreeGrafter"/>
</dbReference>
<proteinExistence type="inferred from homology"/>
<dbReference type="GO" id="GO:0071207">
    <property type="term" value="F:histone pre-mRNA stem-loop binding"/>
    <property type="evidence" value="ECO:0007669"/>
    <property type="project" value="TreeGrafter"/>
</dbReference>
<dbReference type="Pfam" id="PF15247">
    <property type="entry name" value="SLBP_RNA_bind"/>
    <property type="match status" value="1"/>
</dbReference>
<dbReference type="PANTHER" id="PTHR17408">
    <property type="entry name" value="HISTONE RNA HAIRPIN-BINDING PROTEIN"/>
    <property type="match status" value="1"/>
</dbReference>
<reference evidence="4 5" key="1">
    <citation type="journal article" date="2005" name="Science">
        <title>Genome sequence of Theileria parva, a bovine pathogen that transforms lymphocytes.</title>
        <authorList>
            <person name="Gardner M.J."/>
            <person name="Bishop R."/>
            <person name="Shah T."/>
            <person name="de Villiers E.P."/>
            <person name="Carlton J.M."/>
            <person name="Hall N."/>
            <person name="Ren Q."/>
            <person name="Paulsen I.T."/>
            <person name="Pain A."/>
            <person name="Berriman M."/>
            <person name="Wilson R.J.M."/>
            <person name="Sato S."/>
            <person name="Ralph S.A."/>
            <person name="Mann D.J."/>
            <person name="Xiong Z."/>
            <person name="Shallom S.J."/>
            <person name="Weidman J."/>
            <person name="Jiang L."/>
            <person name="Lynn J."/>
            <person name="Weaver B."/>
            <person name="Shoaibi A."/>
            <person name="Domingo A.R."/>
            <person name="Wasawo D."/>
            <person name="Crabtree J."/>
            <person name="Wortman J.R."/>
            <person name="Haas B."/>
            <person name="Angiuoli S.V."/>
            <person name="Creasy T.H."/>
            <person name="Lu C."/>
            <person name="Suh B."/>
            <person name="Silva J.C."/>
            <person name="Utterback T.R."/>
            <person name="Feldblyum T.V."/>
            <person name="Pertea M."/>
            <person name="Allen J."/>
            <person name="Nierman W.C."/>
            <person name="Taracha E.L.N."/>
            <person name="Salzberg S.L."/>
            <person name="White O.R."/>
            <person name="Fitzhugh H.A."/>
            <person name="Morzaria S."/>
            <person name="Venter J.C."/>
            <person name="Fraser C.M."/>
            <person name="Nene V."/>
        </authorList>
    </citation>
    <scope>NUCLEOTIDE SEQUENCE [LARGE SCALE GENOMIC DNA]</scope>
    <source>
        <strain evidence="4 5">Muguga</strain>
    </source>
</reference>
<evidence type="ECO:0000256" key="2">
    <source>
        <dbReference type="ARBA" id="ARBA00022884"/>
    </source>
</evidence>
<dbReference type="KEGG" id="tpv:TP04_0391"/>
<dbReference type="InterPro" id="IPR029344">
    <property type="entry name" value="SLBP_RNA_bind"/>
</dbReference>
<dbReference type="InParanoid" id="Q4N2F8"/>
<evidence type="ECO:0000259" key="3">
    <source>
        <dbReference type="Pfam" id="PF15247"/>
    </source>
</evidence>
<dbReference type="PANTHER" id="PTHR17408:SF0">
    <property type="entry name" value="HISTONE RNA HAIRPIN-BINDING PROTEIN"/>
    <property type="match status" value="1"/>
</dbReference>
<evidence type="ECO:0000313" key="4">
    <source>
        <dbReference type="EMBL" id="EAN31743.1"/>
    </source>
</evidence>